<comment type="caution">
    <text evidence="1">The sequence shown here is derived from an EMBL/GenBank/DDBJ whole genome shotgun (WGS) entry which is preliminary data.</text>
</comment>
<sequence length="133" mass="14628">MGCSEAVALRPHHGLCAQFFEGKGYSEGFVKNMTAVLQDLGGDPSRPVRLWCEADVICAHCPHNCKGTCESGQKVRAYDTAVLRLCALREGDLLSWGEYCIRVTERIILPGRLRQVCGGCEWLAICEGKAVNR</sequence>
<protein>
    <recommendedName>
        <fullName evidence="3">DUF1284 domain-containing protein</fullName>
    </recommendedName>
</protein>
<dbReference type="InterPro" id="IPR009702">
    <property type="entry name" value="DUF1284"/>
</dbReference>
<dbReference type="Pfam" id="PF06935">
    <property type="entry name" value="DUF1284"/>
    <property type="match status" value="1"/>
</dbReference>
<accession>A0A9X8UIR0</accession>
<dbReference type="AlphaFoldDB" id="A0A9X8UIR0"/>
<reference evidence="1 2" key="1">
    <citation type="submission" date="2019-03" db="EMBL/GenBank/DDBJ databases">
        <title>Genomic Encyclopedia of Type Strains, Phase IV (KMG-IV): sequencing the most valuable type-strain genomes for metagenomic binning, comparative biology and taxonomic classification.</title>
        <authorList>
            <person name="Goeker M."/>
        </authorList>
    </citation>
    <scope>NUCLEOTIDE SEQUENCE [LARGE SCALE GENOMIC DNA]</scope>
    <source>
        <strain evidence="1 2">DSM 100433</strain>
    </source>
</reference>
<name>A0A9X8UIR0_9FIRM</name>
<evidence type="ECO:0000313" key="1">
    <source>
        <dbReference type="EMBL" id="TCL42997.1"/>
    </source>
</evidence>
<proteinExistence type="predicted"/>
<organism evidence="1 2">
    <name type="scientific">Harryflintia acetispora</name>
    <dbReference type="NCBI Taxonomy" id="1849041"/>
    <lineage>
        <taxon>Bacteria</taxon>
        <taxon>Bacillati</taxon>
        <taxon>Bacillota</taxon>
        <taxon>Clostridia</taxon>
        <taxon>Eubacteriales</taxon>
        <taxon>Oscillospiraceae</taxon>
        <taxon>Harryflintia</taxon>
    </lineage>
</organism>
<keyword evidence="2" id="KW-1185">Reference proteome</keyword>
<gene>
    <name evidence="1" type="ORF">EDD78_10799</name>
</gene>
<dbReference type="RefSeq" id="WP_132084720.1">
    <property type="nucleotide sequence ID" value="NZ_SLUK01000007.1"/>
</dbReference>
<evidence type="ECO:0008006" key="3">
    <source>
        <dbReference type="Google" id="ProtNLM"/>
    </source>
</evidence>
<dbReference type="EMBL" id="SLUK01000007">
    <property type="protein sequence ID" value="TCL42997.1"/>
    <property type="molecule type" value="Genomic_DNA"/>
</dbReference>
<evidence type="ECO:0000313" key="2">
    <source>
        <dbReference type="Proteomes" id="UP000294682"/>
    </source>
</evidence>
<dbReference type="Proteomes" id="UP000294682">
    <property type="component" value="Unassembled WGS sequence"/>
</dbReference>